<dbReference type="PANTHER" id="PTHR43794">
    <property type="entry name" value="AMINOHYDROLASE SSNA-RELATED"/>
    <property type="match status" value="1"/>
</dbReference>
<dbReference type="STRING" id="596152.DesU5LDRAFT_0493"/>
<organism evidence="3">
    <name type="scientific">Desulfovibrio sp. U5L</name>
    <dbReference type="NCBI Taxonomy" id="596152"/>
    <lineage>
        <taxon>Bacteria</taxon>
        <taxon>Pseudomonadati</taxon>
        <taxon>Thermodesulfobacteriota</taxon>
        <taxon>Desulfovibrionia</taxon>
        <taxon>Desulfovibrionales</taxon>
        <taxon>Desulfovibrionaceae</taxon>
        <taxon>Desulfovibrio</taxon>
    </lineage>
</organism>
<dbReference type="HOGENOM" id="CLU_012358_2_5_7"/>
<accession>I2PXE3</accession>
<protein>
    <submittedName>
        <fullName evidence="3">Cytosine deaminase-like metal-dependent hydrolase</fullName>
    </submittedName>
</protein>
<dbReference type="eggNOG" id="COG0402">
    <property type="taxonomic scope" value="Bacteria"/>
</dbReference>
<dbReference type="SUPFAM" id="SSF51556">
    <property type="entry name" value="Metallo-dependent hydrolases"/>
    <property type="match status" value="1"/>
</dbReference>
<dbReference type="InterPro" id="IPR006680">
    <property type="entry name" value="Amidohydro-rel"/>
</dbReference>
<name>I2PXE3_9BACT</name>
<dbReference type="OrthoDB" id="9807210at2"/>
<reference evidence="3" key="1">
    <citation type="submission" date="2011-11" db="EMBL/GenBank/DDBJ databases">
        <title>Improved High-Quality Draft sequence of Desulfovibrio sp. U5L.</title>
        <authorList>
            <consortium name="US DOE Joint Genome Institute"/>
            <person name="Lucas S."/>
            <person name="Han J."/>
            <person name="Lapidus A."/>
            <person name="Cheng J.-F."/>
            <person name="Goodwin L."/>
            <person name="Pitluck S."/>
            <person name="Peters L."/>
            <person name="Ovchinnikova G."/>
            <person name="Held B."/>
            <person name="Detter J.C."/>
            <person name="Han C."/>
            <person name="Tapia R."/>
            <person name="Land M."/>
            <person name="Hauser L."/>
            <person name="Kyrpides N."/>
            <person name="Ivanova N."/>
            <person name="Pagani I."/>
            <person name="Gabster J."/>
            <person name="Walker C."/>
            <person name="Stolyar S."/>
            <person name="Stahl D."/>
            <person name="Arkin A."/>
            <person name="Dehal P."/>
            <person name="Hazen T."/>
            <person name="Woyke T."/>
        </authorList>
    </citation>
    <scope>NUCLEOTIDE SEQUENCE [LARGE SCALE GENOMIC DNA]</scope>
    <source>
        <strain evidence="3">U5L</strain>
    </source>
</reference>
<feature type="domain" description="Amidohydrolase-related" evidence="2">
    <location>
        <begin position="61"/>
        <end position="375"/>
    </location>
</feature>
<dbReference type="Gene3D" id="3.20.20.140">
    <property type="entry name" value="Metal-dependent hydrolases"/>
    <property type="match status" value="1"/>
</dbReference>
<dbReference type="Pfam" id="PF01979">
    <property type="entry name" value="Amidohydro_1"/>
    <property type="match status" value="1"/>
</dbReference>
<evidence type="ECO:0000259" key="2">
    <source>
        <dbReference type="Pfam" id="PF01979"/>
    </source>
</evidence>
<keyword evidence="1 3" id="KW-0378">Hydrolase</keyword>
<evidence type="ECO:0000313" key="3">
    <source>
        <dbReference type="EMBL" id="EIG52199.1"/>
    </source>
</evidence>
<dbReference type="InterPro" id="IPR032466">
    <property type="entry name" value="Metal_Hydrolase"/>
</dbReference>
<dbReference type="InterPro" id="IPR011059">
    <property type="entry name" value="Metal-dep_hydrolase_composite"/>
</dbReference>
<dbReference type="PANTHER" id="PTHR43794:SF11">
    <property type="entry name" value="AMIDOHYDROLASE-RELATED DOMAIN-CONTAINING PROTEIN"/>
    <property type="match status" value="1"/>
</dbReference>
<proteinExistence type="predicted"/>
<dbReference type="InterPro" id="IPR050287">
    <property type="entry name" value="MTA/SAH_deaminase"/>
</dbReference>
<gene>
    <name evidence="3" type="ORF">DesU5LDRAFT_0493</name>
</gene>
<dbReference type="SUPFAM" id="SSF51338">
    <property type="entry name" value="Composite domain of metallo-dependent hydrolases"/>
    <property type="match status" value="1"/>
</dbReference>
<sequence length="391" mass="39751">MPLSAGPRAVTARLMLPMIPGAGRVDDAAVLFVGRRILAAGPRRQVLRGFAGPVEDLGDAVLVPGLINAHSHLELSGLGGRSPRGAGFPAWAVWLSGQDLSPPSADVLAAAVRQMAATGTAGAIDVGSRAGPAVVAALAAEGLSGLVCHEWFGFRRFPAGDPPPVLPPALEAAVRPAAGVRAAPSGHALYSTSPENLLRAREACRGLGAPFCLHLAETAGEVELLATGTGELAALLLGRLLPRGYRPPGRSPVAEALSLGLLGPDTLAVHAVWLSGADRRILADTGTVVCLCPRSNRHIGVGTADAPALLAAGVPLCLGTDSLASNDDLDLWNEVRALLADHPDFPGQALLPALTATPARLLGRDRELGLLAPGAVGGYAVVPPDLAGRLA</sequence>
<dbReference type="AlphaFoldDB" id="I2PXE3"/>
<evidence type="ECO:0000256" key="1">
    <source>
        <dbReference type="ARBA" id="ARBA00022801"/>
    </source>
</evidence>
<dbReference type="EMBL" id="JH600068">
    <property type="protein sequence ID" value="EIG52199.1"/>
    <property type="molecule type" value="Genomic_DNA"/>
</dbReference>
<dbReference type="GO" id="GO:0016810">
    <property type="term" value="F:hydrolase activity, acting on carbon-nitrogen (but not peptide) bonds"/>
    <property type="evidence" value="ECO:0007669"/>
    <property type="project" value="InterPro"/>
</dbReference>